<evidence type="ECO:0000313" key="3">
    <source>
        <dbReference type="Proteomes" id="UP000279236"/>
    </source>
</evidence>
<evidence type="ECO:0000313" key="2">
    <source>
        <dbReference type="EMBL" id="RSH87771.1"/>
    </source>
</evidence>
<dbReference type="PANTHER" id="PTHR43827">
    <property type="entry name" value="2,5-DIKETO-D-GLUCONIC ACID REDUCTASE"/>
    <property type="match status" value="1"/>
</dbReference>
<dbReference type="EMBL" id="RSCE01000001">
    <property type="protein sequence ID" value="RSH87771.1"/>
    <property type="molecule type" value="Genomic_DNA"/>
</dbReference>
<dbReference type="Gene3D" id="3.20.20.100">
    <property type="entry name" value="NADP-dependent oxidoreductase domain"/>
    <property type="match status" value="1"/>
</dbReference>
<evidence type="ECO:0000259" key="1">
    <source>
        <dbReference type="Pfam" id="PF00248"/>
    </source>
</evidence>
<name>A0A427Y9E8_9TREE</name>
<feature type="domain" description="NADP-dependent oxidoreductase" evidence="1">
    <location>
        <begin position="15"/>
        <end position="271"/>
    </location>
</feature>
<sequence length="280" mass="31196">MPDMLMPKIVYGTAWKKDRTADLVYTALKAGFRGVDTACQPKHYREDLVGEGVLRAIKEGLVTRDELWLQTKFTSIDGQDRRQPLPYDPKLPIPEQVKQSIARSLTNLGVTRIDSVVLHSPLRTREATLAAYRVLEDFVTKGTVGAIGVSNIYDADELAWLIGQATVPVSVVQNRWYQDNGWDGAVYDLCQKHGIRYQSFWTLTGSPALLQSPLVEALATSNGITPEQTVYRLCQLWNITPLCGSTSPTHIAEALAVENSFTLDEPAVKQLWSVMHGERP</sequence>
<accession>A0A427Y9E8</accession>
<dbReference type="OrthoDB" id="5357513at2759"/>
<dbReference type="RefSeq" id="XP_028479979.1">
    <property type="nucleotide sequence ID" value="XM_028616122.1"/>
</dbReference>
<protein>
    <recommendedName>
        <fullName evidence="1">NADP-dependent oxidoreductase domain-containing protein</fullName>
    </recommendedName>
</protein>
<dbReference type="AlphaFoldDB" id="A0A427Y9E8"/>
<dbReference type="STRING" id="105984.A0A427Y9E8"/>
<keyword evidence="3" id="KW-1185">Reference proteome</keyword>
<dbReference type="GO" id="GO:0016491">
    <property type="term" value="F:oxidoreductase activity"/>
    <property type="evidence" value="ECO:0007669"/>
    <property type="project" value="InterPro"/>
</dbReference>
<dbReference type="Proteomes" id="UP000279236">
    <property type="component" value="Unassembled WGS sequence"/>
</dbReference>
<dbReference type="PANTHER" id="PTHR43827:SF8">
    <property type="entry name" value="ALDO_KETO REDUCTASE FAMILY PROTEIN"/>
    <property type="match status" value="1"/>
</dbReference>
<dbReference type="SUPFAM" id="SSF51430">
    <property type="entry name" value="NAD(P)-linked oxidoreductase"/>
    <property type="match status" value="1"/>
</dbReference>
<dbReference type="GeneID" id="39584830"/>
<dbReference type="Pfam" id="PF00248">
    <property type="entry name" value="Aldo_ket_red"/>
    <property type="match status" value="1"/>
</dbReference>
<dbReference type="InterPro" id="IPR036812">
    <property type="entry name" value="NAD(P)_OxRdtase_dom_sf"/>
</dbReference>
<reference evidence="2 3" key="1">
    <citation type="submission" date="2018-11" db="EMBL/GenBank/DDBJ databases">
        <title>Genome sequence of Apiotrichum porosum DSM 27194.</title>
        <authorList>
            <person name="Aliyu H."/>
            <person name="Gorte O."/>
            <person name="Ochsenreither K."/>
        </authorList>
    </citation>
    <scope>NUCLEOTIDE SEQUENCE [LARGE SCALE GENOMIC DNA]</scope>
    <source>
        <strain evidence="2 3">DSM 27194</strain>
    </source>
</reference>
<organism evidence="2 3">
    <name type="scientific">Apiotrichum porosum</name>
    <dbReference type="NCBI Taxonomy" id="105984"/>
    <lineage>
        <taxon>Eukaryota</taxon>
        <taxon>Fungi</taxon>
        <taxon>Dikarya</taxon>
        <taxon>Basidiomycota</taxon>
        <taxon>Agaricomycotina</taxon>
        <taxon>Tremellomycetes</taxon>
        <taxon>Trichosporonales</taxon>
        <taxon>Trichosporonaceae</taxon>
        <taxon>Apiotrichum</taxon>
    </lineage>
</organism>
<proteinExistence type="predicted"/>
<dbReference type="CDD" id="cd19071">
    <property type="entry name" value="AKR_AKR1-5-like"/>
    <property type="match status" value="1"/>
</dbReference>
<gene>
    <name evidence="2" type="ORF">EHS24_000287</name>
</gene>
<dbReference type="PRINTS" id="PR00069">
    <property type="entry name" value="ALDKETRDTASE"/>
</dbReference>
<comment type="caution">
    <text evidence="2">The sequence shown here is derived from an EMBL/GenBank/DDBJ whole genome shotgun (WGS) entry which is preliminary data.</text>
</comment>
<dbReference type="InterPro" id="IPR020471">
    <property type="entry name" value="AKR"/>
</dbReference>
<dbReference type="InterPro" id="IPR023210">
    <property type="entry name" value="NADP_OxRdtase_dom"/>
</dbReference>